<comment type="subcellular location">
    <subcellularLocation>
        <location evidence="1">Nucleus</location>
    </subcellularLocation>
</comment>
<evidence type="ECO:0000256" key="2">
    <source>
        <dbReference type="ARBA" id="ARBA00009001"/>
    </source>
</evidence>
<dbReference type="PANTHER" id="PTHR13215">
    <property type="entry name" value="RNA POLYMERASE II TRANSCRIPTIONAL COACTIVATOR"/>
    <property type="match status" value="1"/>
</dbReference>
<evidence type="ECO:0000313" key="9">
    <source>
        <dbReference type="EMBL" id="ODV95957.1"/>
    </source>
</evidence>
<evidence type="ECO:0000256" key="3">
    <source>
        <dbReference type="ARBA" id="ARBA00023015"/>
    </source>
</evidence>
<feature type="region of interest" description="Disordered" evidence="7">
    <location>
        <begin position="86"/>
        <end position="177"/>
    </location>
</feature>
<feature type="compositionally biased region" description="Acidic residues" evidence="7">
    <location>
        <begin position="102"/>
        <end position="116"/>
    </location>
</feature>
<dbReference type="OrthoDB" id="2505440at2759"/>
<reference evidence="10" key="1">
    <citation type="submission" date="2016-05" db="EMBL/GenBank/DDBJ databases">
        <title>Comparative genomics of biotechnologically important yeasts.</title>
        <authorList>
            <consortium name="DOE Joint Genome Institute"/>
            <person name="Riley R."/>
            <person name="Haridas S."/>
            <person name="Wolfe K.H."/>
            <person name="Lopes M.R."/>
            <person name="Hittinger C.T."/>
            <person name="Goker M."/>
            <person name="Salamov A."/>
            <person name="Wisecaver J."/>
            <person name="Long T.M."/>
            <person name="Aerts A.L."/>
            <person name="Barry K."/>
            <person name="Choi C."/>
            <person name="Clum A."/>
            <person name="Coughlan A.Y."/>
            <person name="Deshpande S."/>
            <person name="Douglass A.P."/>
            <person name="Hanson S.J."/>
            <person name="Klenk H.-P."/>
            <person name="Labutti K."/>
            <person name="Lapidus A."/>
            <person name="Lindquist E."/>
            <person name="Lipzen A."/>
            <person name="Meier-Kolthoff J.P."/>
            <person name="Ohm R.A."/>
            <person name="Otillar R.P."/>
            <person name="Pangilinan J."/>
            <person name="Peng Y."/>
            <person name="Rokas A."/>
            <person name="Rosa C.A."/>
            <person name="Scheuner C."/>
            <person name="Sibirny A.A."/>
            <person name="Slot J.C."/>
            <person name="Stielow J.B."/>
            <person name="Sun H."/>
            <person name="Kurtzman C.P."/>
            <person name="Blackwell M."/>
            <person name="Grigoriev I.V."/>
            <person name="Jeffries T.W."/>
        </authorList>
    </citation>
    <scope>NUCLEOTIDE SEQUENCE [LARGE SCALE GENOMIC DNA]</scope>
    <source>
        <strain evidence="10">NRRL Y-2460</strain>
    </source>
</reference>
<evidence type="ECO:0000256" key="1">
    <source>
        <dbReference type="ARBA" id="ARBA00004123"/>
    </source>
</evidence>
<name>A0A1E4TW42_PACTA</name>
<evidence type="ECO:0000256" key="6">
    <source>
        <dbReference type="ARBA" id="ARBA00023242"/>
    </source>
</evidence>
<keyword evidence="4" id="KW-0238">DNA-binding</keyword>
<comment type="similarity">
    <text evidence="2">Belongs to the transcriptional coactivator PC4 family.</text>
</comment>
<organism evidence="9 10">
    <name type="scientific">Pachysolen tannophilus NRRL Y-2460</name>
    <dbReference type="NCBI Taxonomy" id="669874"/>
    <lineage>
        <taxon>Eukaryota</taxon>
        <taxon>Fungi</taxon>
        <taxon>Dikarya</taxon>
        <taxon>Ascomycota</taxon>
        <taxon>Saccharomycotina</taxon>
        <taxon>Pichiomycetes</taxon>
        <taxon>Pachysolenaceae</taxon>
        <taxon>Pachysolen</taxon>
    </lineage>
</organism>
<dbReference type="EMBL" id="KV454013">
    <property type="protein sequence ID" value="ODV95957.1"/>
    <property type="molecule type" value="Genomic_DNA"/>
</dbReference>
<evidence type="ECO:0000259" key="8">
    <source>
        <dbReference type="Pfam" id="PF02229"/>
    </source>
</evidence>
<keyword evidence="5" id="KW-0804">Transcription</keyword>
<evidence type="ECO:0000256" key="7">
    <source>
        <dbReference type="SAM" id="MobiDB-lite"/>
    </source>
</evidence>
<feature type="compositionally biased region" description="Acidic residues" evidence="7">
    <location>
        <begin position="139"/>
        <end position="177"/>
    </location>
</feature>
<keyword evidence="10" id="KW-1185">Reference proteome</keyword>
<dbReference type="GO" id="GO:0003713">
    <property type="term" value="F:transcription coactivator activity"/>
    <property type="evidence" value="ECO:0007669"/>
    <property type="project" value="InterPro"/>
</dbReference>
<accession>A0A1E4TW42</accession>
<dbReference type="STRING" id="669874.A0A1E4TW42"/>
<gene>
    <name evidence="9" type="ORF">PACTADRAFT_80039</name>
</gene>
<dbReference type="InterPro" id="IPR003173">
    <property type="entry name" value="PC4_C"/>
</dbReference>
<evidence type="ECO:0000256" key="4">
    <source>
        <dbReference type="ARBA" id="ARBA00023125"/>
    </source>
</evidence>
<proteinExistence type="inferred from homology"/>
<sequence length="177" mass="20709">MAPYNNFKKRKAFQAEEVKNNVTIDIGKNKQVSVRRYNGVNLVDIREYYLDKASGELRPGKKGISLTEESWNLLVENQSKIEDALLELNGGTKKPKISKDTVDEEDEKEIEREVEEELKRQEEEQVDEEEEKPEYPEKDYEDSEDDEEEDDDNFEDENGGDDDGEEEEEEEESNFED</sequence>
<dbReference type="Gene3D" id="2.30.31.10">
    <property type="entry name" value="Transcriptional Coactivator Pc4, Chain A"/>
    <property type="match status" value="1"/>
</dbReference>
<dbReference type="InterPro" id="IPR045125">
    <property type="entry name" value="Sub1/Tcp4-like"/>
</dbReference>
<dbReference type="GO" id="GO:0003677">
    <property type="term" value="F:DNA binding"/>
    <property type="evidence" value="ECO:0007669"/>
    <property type="project" value="UniProtKB-KW"/>
</dbReference>
<dbReference type="GO" id="GO:0060261">
    <property type="term" value="P:positive regulation of transcription initiation by RNA polymerase II"/>
    <property type="evidence" value="ECO:0007669"/>
    <property type="project" value="InterPro"/>
</dbReference>
<keyword evidence="3" id="KW-0805">Transcription regulation</keyword>
<feature type="domain" description="Transcriptional coactivator p15 (PC4) C-terminal" evidence="8">
    <location>
        <begin position="25"/>
        <end position="77"/>
    </location>
</feature>
<evidence type="ECO:0000256" key="5">
    <source>
        <dbReference type="ARBA" id="ARBA00023163"/>
    </source>
</evidence>
<evidence type="ECO:0000313" key="10">
    <source>
        <dbReference type="Proteomes" id="UP000094236"/>
    </source>
</evidence>
<dbReference type="Pfam" id="PF02229">
    <property type="entry name" value="PC4"/>
    <property type="match status" value="1"/>
</dbReference>
<dbReference type="AlphaFoldDB" id="A0A1E4TW42"/>
<dbReference type="GO" id="GO:0005634">
    <property type="term" value="C:nucleus"/>
    <property type="evidence" value="ECO:0007669"/>
    <property type="project" value="UniProtKB-SubCell"/>
</dbReference>
<keyword evidence="6" id="KW-0539">Nucleus</keyword>
<dbReference type="InterPro" id="IPR009044">
    <property type="entry name" value="ssDNA-bd_transcriptional_reg"/>
</dbReference>
<dbReference type="Proteomes" id="UP000094236">
    <property type="component" value="Unassembled WGS sequence"/>
</dbReference>
<protein>
    <recommendedName>
        <fullName evidence="8">Transcriptional coactivator p15 (PC4) C-terminal domain-containing protein</fullName>
    </recommendedName>
</protein>
<dbReference type="SUPFAM" id="SSF54447">
    <property type="entry name" value="ssDNA-binding transcriptional regulator domain"/>
    <property type="match status" value="1"/>
</dbReference>